<name>A0A1F5ZZ11_9BACT</name>
<accession>A0A1F5ZZ11</accession>
<sequence>MSKKYFLIIIFISINIIVSYMAWNFLDYRSKALVTDIPQSIKLGTFDNPGNPAMCPVCPVCGPVQSSFYQPVGDLPTITPPVQIDSPPPQGKQYCVDEAPGTVEVESCDDSTRCDVAHGAGGPSGTCGTVIGWEHTIIEFLLGSTGKYNNKLSDNLSQAIQSSCYTASPYSPYISTFNVIDSYNLAGFHEFSRGSQAAAAALVDAWRATSGYTVSSSANGLTSGDAVLFGNPAHVALVNTVEIDSRGNGDIWFLHTGATYYLGKLMVANWQVVASSTGDNNVLFGSHQSKGPNTTIGETVCYCGSDSICYQWKFN</sequence>
<evidence type="ECO:0000313" key="2">
    <source>
        <dbReference type="EMBL" id="OGG17585.1"/>
    </source>
</evidence>
<keyword evidence="1" id="KW-0472">Membrane</keyword>
<dbReference type="EMBL" id="MFJM01000031">
    <property type="protein sequence ID" value="OGG17585.1"/>
    <property type="molecule type" value="Genomic_DNA"/>
</dbReference>
<dbReference type="AlphaFoldDB" id="A0A1F5ZZ11"/>
<protein>
    <submittedName>
        <fullName evidence="2">Uncharacterized protein</fullName>
    </submittedName>
</protein>
<reference evidence="2 3" key="1">
    <citation type="journal article" date="2016" name="Nat. Commun.">
        <title>Thousands of microbial genomes shed light on interconnected biogeochemical processes in an aquifer system.</title>
        <authorList>
            <person name="Anantharaman K."/>
            <person name="Brown C.T."/>
            <person name="Hug L.A."/>
            <person name="Sharon I."/>
            <person name="Castelle C.J."/>
            <person name="Probst A.J."/>
            <person name="Thomas B.C."/>
            <person name="Singh A."/>
            <person name="Wilkins M.J."/>
            <person name="Karaoz U."/>
            <person name="Brodie E.L."/>
            <person name="Williams K.H."/>
            <person name="Hubbard S.S."/>
            <person name="Banfield J.F."/>
        </authorList>
    </citation>
    <scope>NUCLEOTIDE SEQUENCE [LARGE SCALE GENOMIC DNA]</scope>
</reference>
<organism evidence="2 3">
    <name type="scientific">Candidatus Gottesmanbacteria bacterium RIFCSPHIGHO2_02_FULL_39_14</name>
    <dbReference type="NCBI Taxonomy" id="1798383"/>
    <lineage>
        <taxon>Bacteria</taxon>
        <taxon>Candidatus Gottesmaniibacteriota</taxon>
    </lineage>
</organism>
<feature type="transmembrane region" description="Helical" evidence="1">
    <location>
        <begin position="6"/>
        <end position="26"/>
    </location>
</feature>
<dbReference type="STRING" id="1798383.A3D78_05015"/>
<dbReference type="Proteomes" id="UP000176253">
    <property type="component" value="Unassembled WGS sequence"/>
</dbReference>
<comment type="caution">
    <text evidence="2">The sequence shown here is derived from an EMBL/GenBank/DDBJ whole genome shotgun (WGS) entry which is preliminary data.</text>
</comment>
<keyword evidence="1" id="KW-0812">Transmembrane</keyword>
<evidence type="ECO:0000256" key="1">
    <source>
        <dbReference type="SAM" id="Phobius"/>
    </source>
</evidence>
<proteinExistence type="predicted"/>
<gene>
    <name evidence="2" type="ORF">A3D78_05015</name>
</gene>
<keyword evidence="1" id="KW-1133">Transmembrane helix</keyword>
<evidence type="ECO:0000313" key="3">
    <source>
        <dbReference type="Proteomes" id="UP000176253"/>
    </source>
</evidence>